<dbReference type="PANTHER" id="PTHR43471:SF13">
    <property type="entry name" value="ABC-2 TYPE TRANSPORT SYSTEM PERMEASE PROTEIN"/>
    <property type="match status" value="1"/>
</dbReference>
<sequence length="384" mass="43679">MLYKIFANKFLNLKLKYTNMRSSPIVNIAIKDIQINMKTKRFIGILLIFVGFAVLAIHDVSTGSYAFDDPRLMRLAWKLRNMVSPFTRIFLPFHQVLVKVVPFLGILLGADLINQEIQKGSIGVTLSHPLYRDQFYIGKFLGALATVFIGLLIFYITGIGLALIKGIPVTLFDLKVLSVLFPITFLYTLIYLSTGIFISILIKNPKNAVTLGLILVMLVEIVYSLFAFKVASSIAFKELQEELGPYGLTLERTGGLTSLEERIKISGTLNEKIDMYDIITRYRENSNYIYRKLTLFVPGEWYKRIISKIAVRRVCVGNCSIIPESSGMRINANRDIVLSDYTMGWEGSLWEALSFVWQYLILMLSSFLCMFIVGYVKFINADLR</sequence>
<keyword evidence="3" id="KW-1185">Reference proteome</keyword>
<dbReference type="Pfam" id="PF12679">
    <property type="entry name" value="ABC2_membrane_2"/>
    <property type="match status" value="1"/>
</dbReference>
<feature type="transmembrane region" description="Helical" evidence="1">
    <location>
        <begin position="90"/>
        <end position="110"/>
    </location>
</feature>
<protein>
    <recommendedName>
        <fullName evidence="4">ABC transporter permease</fullName>
    </recommendedName>
</protein>
<accession>H3ZKD1</accession>
<dbReference type="EMBL" id="CP006670">
    <property type="protein sequence ID" value="EHR79533.1"/>
    <property type="molecule type" value="Genomic_DNA"/>
</dbReference>
<gene>
    <name evidence="2" type="ORF">OCC_09054</name>
</gene>
<feature type="transmembrane region" description="Helical" evidence="1">
    <location>
        <begin position="356"/>
        <end position="376"/>
    </location>
</feature>
<dbReference type="HOGENOM" id="CLU_068384_1_0_2"/>
<dbReference type="PANTHER" id="PTHR43471">
    <property type="entry name" value="ABC TRANSPORTER PERMEASE"/>
    <property type="match status" value="1"/>
</dbReference>
<keyword evidence="1" id="KW-0812">Transmembrane</keyword>
<feature type="transmembrane region" description="Helical" evidence="1">
    <location>
        <begin position="140"/>
        <end position="164"/>
    </location>
</feature>
<dbReference type="PaxDb" id="523849-OCC_09054"/>
<feature type="transmembrane region" description="Helical" evidence="1">
    <location>
        <begin position="176"/>
        <end position="202"/>
    </location>
</feature>
<dbReference type="AlphaFoldDB" id="H3ZKD1"/>
<keyword evidence="1" id="KW-1133">Transmembrane helix</keyword>
<dbReference type="GO" id="GO:0140359">
    <property type="term" value="F:ABC-type transporter activity"/>
    <property type="evidence" value="ECO:0007669"/>
    <property type="project" value="InterPro"/>
</dbReference>
<proteinExistence type="predicted"/>
<dbReference type="KEGG" id="tlt:OCC_09054"/>
<feature type="transmembrane region" description="Helical" evidence="1">
    <location>
        <begin position="209"/>
        <end position="228"/>
    </location>
</feature>
<dbReference type="GO" id="GO:0005886">
    <property type="term" value="C:plasma membrane"/>
    <property type="evidence" value="ECO:0007669"/>
    <property type="project" value="UniProtKB-SubCell"/>
</dbReference>
<dbReference type="Proteomes" id="UP000015502">
    <property type="component" value="Chromosome"/>
</dbReference>
<name>H3ZKD1_THELN</name>
<dbReference type="STRING" id="523849.OCC_09054"/>
<keyword evidence="1" id="KW-0472">Membrane</keyword>
<evidence type="ECO:0000313" key="3">
    <source>
        <dbReference type="Proteomes" id="UP000015502"/>
    </source>
</evidence>
<evidence type="ECO:0000313" key="2">
    <source>
        <dbReference type="EMBL" id="EHR79533.1"/>
    </source>
</evidence>
<evidence type="ECO:0008006" key="4">
    <source>
        <dbReference type="Google" id="ProtNLM"/>
    </source>
</evidence>
<reference evidence="2 3" key="1">
    <citation type="journal article" date="2012" name="J. Bacteriol.">
        <title>Genome sequence of the model hyperthermophilic archaeon Thermococcus litoralis NS-C.</title>
        <authorList>
            <person name="Gardner A.F."/>
            <person name="Kumar S."/>
            <person name="Perler F.B."/>
        </authorList>
    </citation>
    <scope>NUCLEOTIDE SEQUENCE [LARGE SCALE GENOMIC DNA]</scope>
    <source>
        <strain evidence="3">ATCC 51850 / DSM 5473 / JCM 8560 / NS-C</strain>
    </source>
</reference>
<evidence type="ECO:0000256" key="1">
    <source>
        <dbReference type="SAM" id="Phobius"/>
    </source>
</evidence>
<organism evidence="2 3">
    <name type="scientific">Thermococcus litoralis (strain ATCC 51850 / DSM 5473 / JCM 8560 / NS-C)</name>
    <dbReference type="NCBI Taxonomy" id="523849"/>
    <lineage>
        <taxon>Archaea</taxon>
        <taxon>Methanobacteriati</taxon>
        <taxon>Methanobacteriota</taxon>
        <taxon>Thermococci</taxon>
        <taxon>Thermococcales</taxon>
        <taxon>Thermococcaceae</taxon>
        <taxon>Thermococcus</taxon>
    </lineage>
</organism>